<dbReference type="AlphaFoldDB" id="A0A9P6CZ13"/>
<organism evidence="2 3">
    <name type="scientific">Pholiota conissans</name>
    <dbReference type="NCBI Taxonomy" id="109636"/>
    <lineage>
        <taxon>Eukaryota</taxon>
        <taxon>Fungi</taxon>
        <taxon>Dikarya</taxon>
        <taxon>Basidiomycota</taxon>
        <taxon>Agaricomycotina</taxon>
        <taxon>Agaricomycetes</taxon>
        <taxon>Agaricomycetidae</taxon>
        <taxon>Agaricales</taxon>
        <taxon>Agaricineae</taxon>
        <taxon>Strophariaceae</taxon>
        <taxon>Pholiota</taxon>
    </lineage>
</organism>
<accession>A0A9P6CZ13</accession>
<feature type="domain" description="AB hydrolase-1" evidence="1">
    <location>
        <begin position="53"/>
        <end position="337"/>
    </location>
</feature>
<gene>
    <name evidence="2" type="ORF">BDN70DRAFT_809662</name>
</gene>
<name>A0A9P6CZ13_9AGAR</name>
<comment type="caution">
    <text evidence="2">The sequence shown here is derived from an EMBL/GenBank/DDBJ whole genome shotgun (WGS) entry which is preliminary data.</text>
</comment>
<proteinExistence type="predicted"/>
<dbReference type="Gene3D" id="3.40.50.1820">
    <property type="entry name" value="alpha/beta hydrolase"/>
    <property type="match status" value="1"/>
</dbReference>
<evidence type="ECO:0000313" key="3">
    <source>
        <dbReference type="Proteomes" id="UP000807469"/>
    </source>
</evidence>
<dbReference type="OrthoDB" id="94039at2759"/>
<dbReference type="Pfam" id="PF12697">
    <property type="entry name" value="Abhydrolase_6"/>
    <property type="match status" value="1"/>
</dbReference>
<evidence type="ECO:0000313" key="2">
    <source>
        <dbReference type="EMBL" id="KAF9478000.1"/>
    </source>
</evidence>
<keyword evidence="3" id="KW-1185">Reference proteome</keyword>
<evidence type="ECO:0000259" key="1">
    <source>
        <dbReference type="Pfam" id="PF12697"/>
    </source>
</evidence>
<dbReference type="SUPFAM" id="SSF53474">
    <property type="entry name" value="alpha/beta-Hydrolases"/>
    <property type="match status" value="1"/>
</dbReference>
<reference evidence="2" key="1">
    <citation type="submission" date="2020-11" db="EMBL/GenBank/DDBJ databases">
        <authorList>
            <consortium name="DOE Joint Genome Institute"/>
            <person name="Ahrendt S."/>
            <person name="Riley R."/>
            <person name="Andreopoulos W."/>
            <person name="Labutti K."/>
            <person name="Pangilinan J."/>
            <person name="Ruiz-Duenas F.J."/>
            <person name="Barrasa J.M."/>
            <person name="Sanchez-Garcia M."/>
            <person name="Camarero S."/>
            <person name="Miyauchi S."/>
            <person name="Serrano A."/>
            <person name="Linde D."/>
            <person name="Babiker R."/>
            <person name="Drula E."/>
            <person name="Ayuso-Fernandez I."/>
            <person name="Pacheco R."/>
            <person name="Padilla G."/>
            <person name="Ferreira P."/>
            <person name="Barriuso J."/>
            <person name="Kellner H."/>
            <person name="Castanera R."/>
            <person name="Alfaro M."/>
            <person name="Ramirez L."/>
            <person name="Pisabarro A.G."/>
            <person name="Kuo A."/>
            <person name="Tritt A."/>
            <person name="Lipzen A."/>
            <person name="He G."/>
            <person name="Yan M."/>
            <person name="Ng V."/>
            <person name="Cullen D."/>
            <person name="Martin F."/>
            <person name="Rosso M.-N."/>
            <person name="Henrissat B."/>
            <person name="Hibbett D."/>
            <person name="Martinez A.T."/>
            <person name="Grigoriev I.V."/>
        </authorList>
    </citation>
    <scope>NUCLEOTIDE SEQUENCE</scope>
    <source>
        <strain evidence="2">CIRM-BRFM 674</strain>
    </source>
</reference>
<sequence length="361" mass="40912">MVVSQDLAIEEYVLDTPKRFGASMQRGLKMAAKCYTRKDIGSLKSGDAEGFTLIFCHGLGSHKEQWEPTLFRLFTMQNTENPGDCSIREAWAFDWQSHGDSGVLNRSALISRSTKAATTKPNHLALREWAAALKEFIHSPRMAGHQLVLIGHCVGMTALTHAISDRRICPSIKTLIMVDPIIITEQAWKADLEKREGVMNHLLQETSARPDTWDSKEKAYVYFSRRYPWKQWNKEVLKVFVDEGLQPTSSGGCELKCTKEQEALHFLDRWVYAESTAHISRLSQDISTHIIWGERHDNVSKEMQDVSLEPFKHRVSQTTIQNCGHMIIQEQPKVLASLINAILTEVRVADGKRNGKVANKL</sequence>
<protein>
    <submittedName>
        <fullName evidence="2">Alpha/beta-hydrolase</fullName>
    </submittedName>
</protein>
<dbReference type="Proteomes" id="UP000807469">
    <property type="component" value="Unassembled WGS sequence"/>
</dbReference>
<dbReference type="PANTHER" id="PTHR43689:SF8">
    <property type="entry name" value="ALPHA_BETA-HYDROLASES SUPERFAMILY PROTEIN"/>
    <property type="match status" value="1"/>
</dbReference>
<dbReference type="InterPro" id="IPR000073">
    <property type="entry name" value="AB_hydrolase_1"/>
</dbReference>
<dbReference type="PANTHER" id="PTHR43689">
    <property type="entry name" value="HYDROLASE"/>
    <property type="match status" value="1"/>
</dbReference>
<dbReference type="InterPro" id="IPR029058">
    <property type="entry name" value="AB_hydrolase_fold"/>
</dbReference>
<dbReference type="EMBL" id="MU155245">
    <property type="protein sequence ID" value="KAF9478000.1"/>
    <property type="molecule type" value="Genomic_DNA"/>
</dbReference>